<accession>A0A1G9NRB8</accession>
<feature type="transmembrane region" description="Helical" evidence="1">
    <location>
        <begin position="14"/>
        <end position="36"/>
    </location>
</feature>
<evidence type="ECO:0000313" key="3">
    <source>
        <dbReference type="Proteomes" id="UP000199451"/>
    </source>
</evidence>
<keyword evidence="1" id="KW-0812">Transmembrane</keyword>
<feature type="transmembrane region" description="Helical" evidence="1">
    <location>
        <begin position="42"/>
        <end position="64"/>
    </location>
</feature>
<proteinExistence type="predicted"/>
<sequence>MRLRNREGVAVDPVPYLVVVSAAFLLSFSFGPGYLLSFGVSLPRALVVSGVVFVALAAVAYHQMVWLARPDLQGEVPAASRLRRLFYLMLLVALLLLVLSSPFLLAPPPEYGAGDALWF</sequence>
<dbReference type="STRING" id="660521.SAMN04487949_0080"/>
<dbReference type="AlphaFoldDB" id="A0A1G9NRB8"/>
<protein>
    <submittedName>
        <fullName evidence="2">Uncharacterized protein</fullName>
    </submittedName>
</protein>
<keyword evidence="1" id="KW-0472">Membrane</keyword>
<keyword evidence="3" id="KW-1185">Reference proteome</keyword>
<keyword evidence="1" id="KW-1133">Transmembrane helix</keyword>
<gene>
    <name evidence="2" type="ORF">SAMN04487949_0080</name>
</gene>
<dbReference type="OrthoDB" id="187492at2157"/>
<name>A0A1G9NRB8_9EURY</name>
<feature type="transmembrane region" description="Helical" evidence="1">
    <location>
        <begin position="85"/>
        <end position="105"/>
    </location>
</feature>
<dbReference type="RefSeq" id="WP_089692979.1">
    <property type="nucleotide sequence ID" value="NZ_FNHL01000001.1"/>
</dbReference>
<reference evidence="3" key="1">
    <citation type="submission" date="2016-10" db="EMBL/GenBank/DDBJ databases">
        <authorList>
            <person name="Varghese N."/>
            <person name="Submissions S."/>
        </authorList>
    </citation>
    <scope>NUCLEOTIDE SEQUENCE [LARGE SCALE GENOMIC DNA]</scope>
    <source>
        <strain evidence="3">CGMCC 1.10119</strain>
    </source>
</reference>
<dbReference type="Proteomes" id="UP000199451">
    <property type="component" value="Unassembled WGS sequence"/>
</dbReference>
<evidence type="ECO:0000313" key="2">
    <source>
        <dbReference type="EMBL" id="SDL89138.1"/>
    </source>
</evidence>
<evidence type="ECO:0000256" key="1">
    <source>
        <dbReference type="SAM" id="Phobius"/>
    </source>
</evidence>
<dbReference type="EMBL" id="FNHL01000001">
    <property type="protein sequence ID" value="SDL89138.1"/>
    <property type="molecule type" value="Genomic_DNA"/>
</dbReference>
<organism evidence="2 3">
    <name type="scientific">Halogranum gelatinilyticum</name>
    <dbReference type="NCBI Taxonomy" id="660521"/>
    <lineage>
        <taxon>Archaea</taxon>
        <taxon>Methanobacteriati</taxon>
        <taxon>Methanobacteriota</taxon>
        <taxon>Stenosarchaea group</taxon>
        <taxon>Halobacteria</taxon>
        <taxon>Halobacteriales</taxon>
        <taxon>Haloferacaceae</taxon>
    </lineage>
</organism>